<accession>A0A919TEY1</accession>
<sequence length="50" mass="4945">MTYEEATAVAAADVDAFVAPLVDADDPEAILCAAGRTVTDAAAAPPSGPR</sequence>
<proteinExistence type="predicted"/>
<organism evidence="1 2">
    <name type="scientific">Paractinoplanes toevensis</name>
    <dbReference type="NCBI Taxonomy" id="571911"/>
    <lineage>
        <taxon>Bacteria</taxon>
        <taxon>Bacillati</taxon>
        <taxon>Actinomycetota</taxon>
        <taxon>Actinomycetes</taxon>
        <taxon>Micromonosporales</taxon>
        <taxon>Micromonosporaceae</taxon>
        <taxon>Paractinoplanes</taxon>
    </lineage>
</organism>
<evidence type="ECO:0000313" key="2">
    <source>
        <dbReference type="Proteomes" id="UP000677082"/>
    </source>
</evidence>
<reference evidence="1 2" key="1">
    <citation type="submission" date="2021-03" db="EMBL/GenBank/DDBJ databases">
        <title>Whole genome shotgun sequence of Actinoplanes toevensis NBRC 105298.</title>
        <authorList>
            <person name="Komaki H."/>
            <person name="Tamura T."/>
        </authorList>
    </citation>
    <scope>NUCLEOTIDE SEQUENCE [LARGE SCALE GENOMIC DNA]</scope>
    <source>
        <strain evidence="1 2">NBRC 105298</strain>
    </source>
</reference>
<dbReference type="RefSeq" id="WP_213008995.1">
    <property type="nucleotide sequence ID" value="NZ_BOQN01000064.1"/>
</dbReference>
<name>A0A919TEY1_9ACTN</name>
<protein>
    <submittedName>
        <fullName evidence="1">Uncharacterized protein</fullName>
    </submittedName>
</protein>
<keyword evidence="2" id="KW-1185">Reference proteome</keyword>
<dbReference type="AlphaFoldDB" id="A0A919TEY1"/>
<comment type="caution">
    <text evidence="1">The sequence shown here is derived from an EMBL/GenBank/DDBJ whole genome shotgun (WGS) entry which is preliminary data.</text>
</comment>
<gene>
    <name evidence="1" type="ORF">Ato02nite_049530</name>
</gene>
<dbReference type="Proteomes" id="UP000677082">
    <property type="component" value="Unassembled WGS sequence"/>
</dbReference>
<dbReference type="EMBL" id="BOQN01000064">
    <property type="protein sequence ID" value="GIM93160.1"/>
    <property type="molecule type" value="Genomic_DNA"/>
</dbReference>
<evidence type="ECO:0000313" key="1">
    <source>
        <dbReference type="EMBL" id="GIM93160.1"/>
    </source>
</evidence>